<evidence type="ECO:0000256" key="2">
    <source>
        <dbReference type="SAM" id="SignalP"/>
    </source>
</evidence>
<reference evidence="3 4" key="1">
    <citation type="submission" date="2018-08" db="EMBL/GenBank/DDBJ databases">
        <title>Aphanomyces genome sequencing and annotation.</title>
        <authorList>
            <person name="Minardi D."/>
            <person name="Oidtmann B."/>
            <person name="Van Der Giezen M."/>
            <person name="Studholme D.J."/>
        </authorList>
    </citation>
    <scope>NUCLEOTIDE SEQUENCE [LARGE SCALE GENOMIC DNA]</scope>
    <source>
        <strain evidence="3 4">Yx</strain>
    </source>
</reference>
<dbReference type="Proteomes" id="UP000266239">
    <property type="component" value="Unassembled WGS sequence"/>
</dbReference>
<organism evidence="3 4">
    <name type="scientific">Aphanomyces astaci</name>
    <name type="common">Crayfish plague agent</name>
    <dbReference type="NCBI Taxonomy" id="112090"/>
    <lineage>
        <taxon>Eukaryota</taxon>
        <taxon>Sar</taxon>
        <taxon>Stramenopiles</taxon>
        <taxon>Oomycota</taxon>
        <taxon>Saprolegniomycetes</taxon>
        <taxon>Saprolegniales</taxon>
        <taxon>Verrucalvaceae</taxon>
        <taxon>Aphanomyces</taxon>
    </lineage>
</organism>
<proteinExistence type="predicted"/>
<evidence type="ECO:0000313" key="3">
    <source>
        <dbReference type="EMBL" id="RHY15376.1"/>
    </source>
</evidence>
<dbReference type="AlphaFoldDB" id="A0A397B9B0"/>
<evidence type="ECO:0000313" key="4">
    <source>
        <dbReference type="Proteomes" id="UP000266239"/>
    </source>
</evidence>
<sequence length="428" mass="45898">MRVLSFWGGALSLLLHSTAATDWKCIPGNPIPFSLSADGEVQCWSLNHHTCYNNGDCQSTINSAPDAPDPLVCGAMHQKAYGYTGYDYGPEHWCNFAKDALVPVWKCLEDVDATLGPWANSPMSLDANGDVQCWSNNGRECYVAPEGCKATITSGAKPLSKMVCGCDILSKFGNTGYDQGPRSFCNFAQKALNASPPNLPCTPPSAVCTFKDGDVIGLQADTGEFVGRCNGCLRKPRTTWDVILLGPLSYSTKWTVRNIPHIGKITLVLDTGAYLGRCHGCAGGATLPDQAFAVPPSGVNYLVDPNVQWTCEEAGPDNRIALKGDMGTYLSRCHGCVPIIGGVPDAMFMHARDWRGNGPAQFTLHRLPSTPPMMLAVKSSHDNSVESVDEATVAGTVVIAVAGCVGVVVAAMTMHRRRNVRRQGFVRV</sequence>
<evidence type="ECO:0008006" key="5">
    <source>
        <dbReference type="Google" id="ProtNLM"/>
    </source>
</evidence>
<evidence type="ECO:0000256" key="1">
    <source>
        <dbReference type="SAM" id="Phobius"/>
    </source>
</evidence>
<feature type="signal peptide" evidence="2">
    <location>
        <begin position="1"/>
        <end position="20"/>
    </location>
</feature>
<feature type="chain" id="PRO_5017216593" description="Secreted protein" evidence="2">
    <location>
        <begin position="21"/>
        <end position="428"/>
    </location>
</feature>
<dbReference type="EMBL" id="QUTA01005521">
    <property type="protein sequence ID" value="RHY15376.1"/>
    <property type="molecule type" value="Genomic_DNA"/>
</dbReference>
<keyword evidence="1" id="KW-1133">Transmembrane helix</keyword>
<gene>
    <name evidence="3" type="ORF">DYB25_008783</name>
</gene>
<name>A0A397B9B0_APHAT</name>
<accession>A0A397B9B0</accession>
<dbReference type="Gene3D" id="2.80.10.50">
    <property type="match status" value="1"/>
</dbReference>
<protein>
    <recommendedName>
        <fullName evidence="5">Secreted protein</fullName>
    </recommendedName>
</protein>
<keyword evidence="2" id="KW-0732">Signal</keyword>
<keyword evidence="1" id="KW-0472">Membrane</keyword>
<comment type="caution">
    <text evidence="3">The sequence shown here is derived from an EMBL/GenBank/DDBJ whole genome shotgun (WGS) entry which is preliminary data.</text>
</comment>
<keyword evidence="1" id="KW-0812">Transmembrane</keyword>
<dbReference type="VEuPathDB" id="FungiDB:H257_11134"/>
<feature type="transmembrane region" description="Helical" evidence="1">
    <location>
        <begin position="393"/>
        <end position="413"/>
    </location>
</feature>